<dbReference type="OrthoDB" id="5244826at2"/>
<keyword evidence="4" id="KW-1185">Reference proteome</keyword>
<reference evidence="3" key="2">
    <citation type="submission" date="2023-11" db="EMBL/GenBank/DDBJ databases">
        <title>MicrobeMod: A computational toolkit for identifying prokaryotic methylation and restriction-modification with nanopore sequencing.</title>
        <authorList>
            <person name="Crits-Christoph A."/>
            <person name="Kang S.C."/>
            <person name="Lee H."/>
            <person name="Ostrov N."/>
        </authorList>
    </citation>
    <scope>NUCLEOTIDE SEQUENCE</scope>
    <source>
        <strain evidence="3">ATCC 51242</strain>
    </source>
</reference>
<dbReference type="Proteomes" id="UP000025229">
    <property type="component" value="Chromosome"/>
</dbReference>
<evidence type="ECO:0000313" key="3">
    <source>
        <dbReference type="EMBL" id="MDX5893054.1"/>
    </source>
</evidence>
<accession>A0A023X0W2</accession>
<feature type="region of interest" description="Disordered" evidence="1">
    <location>
        <begin position="16"/>
        <end position="39"/>
    </location>
</feature>
<dbReference type="AlphaFoldDB" id="A0A023X0W2"/>
<dbReference type="EMBL" id="CP007514">
    <property type="protein sequence ID" value="AHY45640.1"/>
    <property type="molecule type" value="Genomic_DNA"/>
</dbReference>
<proteinExistence type="predicted"/>
<dbReference type="EMBL" id="JAWXXX010000001">
    <property type="protein sequence ID" value="MDX5893054.1"/>
    <property type="molecule type" value="Genomic_DNA"/>
</dbReference>
<evidence type="ECO:0000313" key="4">
    <source>
        <dbReference type="Proteomes" id="UP000025229"/>
    </source>
</evidence>
<name>A0A023X0W2_RUBRA</name>
<protein>
    <submittedName>
        <fullName evidence="2">Uncharacterized protein</fullName>
    </submittedName>
</protein>
<dbReference type="HOGENOM" id="CLU_2233283_0_0_11"/>
<reference evidence="2 4" key="1">
    <citation type="submission" date="2014-03" db="EMBL/GenBank/DDBJ databases">
        <title>Complete genome sequence of the Radio-Resistant Rubrobacter radiotolerans RSPS-4.</title>
        <authorList>
            <person name="Egas C.C."/>
            <person name="Barroso C.C."/>
            <person name="Froufe H.J.C."/>
            <person name="Pacheco J.J."/>
            <person name="Albuquerque L.L."/>
            <person name="da Costa M.M.S."/>
        </authorList>
    </citation>
    <scope>NUCLEOTIDE SEQUENCE [LARGE SCALE GENOMIC DNA]</scope>
    <source>
        <strain evidence="2 4">RSPS-4</strain>
    </source>
</reference>
<dbReference type="eggNOG" id="ENOG5033JPW">
    <property type="taxonomic scope" value="Bacteria"/>
</dbReference>
<evidence type="ECO:0000256" key="1">
    <source>
        <dbReference type="SAM" id="MobiDB-lite"/>
    </source>
</evidence>
<organism evidence="2 4">
    <name type="scientific">Rubrobacter radiotolerans</name>
    <name type="common">Arthrobacter radiotolerans</name>
    <dbReference type="NCBI Taxonomy" id="42256"/>
    <lineage>
        <taxon>Bacteria</taxon>
        <taxon>Bacillati</taxon>
        <taxon>Actinomycetota</taxon>
        <taxon>Rubrobacteria</taxon>
        <taxon>Rubrobacterales</taxon>
        <taxon>Rubrobacteraceae</taxon>
        <taxon>Rubrobacter</taxon>
    </lineage>
</organism>
<sequence>MAYSIMVWLVEPGEHPQESQEILRSTEGRENAPGAKSGVNVAPAIPRMVYGVYEEQQAATEALERISTQLQQNAPLRIDARDSSRVFLLPAHRVHYVVCDEVTRPAD</sequence>
<evidence type="ECO:0000313" key="2">
    <source>
        <dbReference type="EMBL" id="AHY45640.1"/>
    </source>
</evidence>
<gene>
    <name evidence="2" type="ORF">RradSPS_0357</name>
    <name evidence="3" type="ORF">SIL72_03315</name>
</gene>
<dbReference type="Proteomes" id="UP001281130">
    <property type="component" value="Unassembled WGS sequence"/>
</dbReference>
<dbReference type="KEGG" id="rrd:RradSPS_0357"/>
<dbReference type="RefSeq" id="WP_038680290.1">
    <property type="nucleotide sequence ID" value="NZ_CP007514.1"/>
</dbReference>